<evidence type="ECO:0000313" key="12">
    <source>
        <dbReference type="Proteomes" id="UP000708148"/>
    </source>
</evidence>
<comment type="catalytic activity">
    <reaction evidence="1">
        <text>[glutaredoxin]-dithiol + a hydroperoxide = [glutaredoxin]-disulfide + an alcohol + H2O</text>
        <dbReference type="Rhea" id="RHEA:62624"/>
        <dbReference type="Rhea" id="RHEA-COMP:10729"/>
        <dbReference type="Rhea" id="RHEA-COMP:10730"/>
        <dbReference type="ChEBI" id="CHEBI:15377"/>
        <dbReference type="ChEBI" id="CHEBI:29950"/>
        <dbReference type="ChEBI" id="CHEBI:30879"/>
        <dbReference type="ChEBI" id="CHEBI:35924"/>
        <dbReference type="ChEBI" id="CHEBI:50058"/>
        <dbReference type="EC" id="1.11.1.25"/>
    </reaction>
</comment>
<dbReference type="CDD" id="cd03014">
    <property type="entry name" value="PRX_Atyp2cys"/>
    <property type="match status" value="1"/>
</dbReference>
<evidence type="ECO:0000256" key="2">
    <source>
        <dbReference type="ARBA" id="ARBA00010505"/>
    </source>
</evidence>
<evidence type="ECO:0000256" key="8">
    <source>
        <dbReference type="ARBA" id="ARBA00023284"/>
    </source>
</evidence>
<reference evidence="11" key="1">
    <citation type="submission" date="2020-12" db="EMBL/GenBank/DDBJ databases">
        <authorList>
            <person name="Iha C."/>
        </authorList>
    </citation>
    <scope>NUCLEOTIDE SEQUENCE</scope>
</reference>
<evidence type="ECO:0000256" key="3">
    <source>
        <dbReference type="ARBA" id="ARBA00013016"/>
    </source>
</evidence>
<gene>
    <name evidence="11" type="ORF">OSTQU699_LOCUS1665</name>
</gene>
<evidence type="ECO:0000256" key="4">
    <source>
        <dbReference type="ARBA" id="ARBA00022559"/>
    </source>
</evidence>
<keyword evidence="6" id="KW-0560">Oxidoreductase</keyword>
<protein>
    <recommendedName>
        <fullName evidence="3">glutaredoxin-dependent peroxiredoxin</fullName>
        <ecNumber evidence="3">1.11.1.25</ecNumber>
    </recommendedName>
    <alternativeName>
        <fullName evidence="9">Glutaredoxin-dependent peroxiredoxin</fullName>
    </alternativeName>
</protein>
<dbReference type="EC" id="1.11.1.25" evidence="3"/>
<dbReference type="InterPro" id="IPR018219">
    <property type="entry name" value="Tpx_CS"/>
</dbReference>
<dbReference type="PROSITE" id="PS51352">
    <property type="entry name" value="THIOREDOXIN_2"/>
    <property type="match status" value="1"/>
</dbReference>
<keyword evidence="8" id="KW-0676">Redox-active center</keyword>
<evidence type="ECO:0000256" key="5">
    <source>
        <dbReference type="ARBA" id="ARBA00022862"/>
    </source>
</evidence>
<dbReference type="PROSITE" id="PS01265">
    <property type="entry name" value="TPX"/>
    <property type="match status" value="1"/>
</dbReference>
<evidence type="ECO:0000256" key="6">
    <source>
        <dbReference type="ARBA" id="ARBA00023002"/>
    </source>
</evidence>
<dbReference type="InterPro" id="IPR002065">
    <property type="entry name" value="TPX"/>
</dbReference>
<dbReference type="OrthoDB" id="10263988at2759"/>
<evidence type="ECO:0000259" key="10">
    <source>
        <dbReference type="PROSITE" id="PS51352"/>
    </source>
</evidence>
<keyword evidence="7" id="KW-1015">Disulfide bond</keyword>
<dbReference type="SUPFAM" id="SSF52833">
    <property type="entry name" value="Thioredoxin-like"/>
    <property type="match status" value="1"/>
</dbReference>
<dbReference type="InterPro" id="IPR050455">
    <property type="entry name" value="Tpx_Peroxidase_subfamily"/>
</dbReference>
<dbReference type="HAMAP" id="MF_00269">
    <property type="entry name" value="Tpx"/>
    <property type="match status" value="1"/>
</dbReference>
<proteinExistence type="inferred from homology"/>
<dbReference type="Gene3D" id="3.40.30.10">
    <property type="entry name" value="Glutaredoxin"/>
    <property type="match status" value="1"/>
</dbReference>
<evidence type="ECO:0000256" key="7">
    <source>
        <dbReference type="ARBA" id="ARBA00023157"/>
    </source>
</evidence>
<dbReference type="InterPro" id="IPR036249">
    <property type="entry name" value="Thioredoxin-like_sf"/>
</dbReference>
<dbReference type="PANTHER" id="PTHR43110:SF1">
    <property type="entry name" value="THIOL PEROXIDASE"/>
    <property type="match status" value="1"/>
</dbReference>
<keyword evidence="5" id="KW-0049">Antioxidant</keyword>
<dbReference type="PANTHER" id="PTHR43110">
    <property type="entry name" value="THIOL PEROXIDASE"/>
    <property type="match status" value="1"/>
</dbReference>
<keyword evidence="4" id="KW-0575">Peroxidase</keyword>
<dbReference type="Proteomes" id="UP000708148">
    <property type="component" value="Unassembled WGS sequence"/>
</dbReference>
<comment type="caution">
    <text evidence="11">The sequence shown here is derived from an EMBL/GenBank/DDBJ whole genome shotgun (WGS) entry which is preliminary data.</text>
</comment>
<dbReference type="InterPro" id="IPR013766">
    <property type="entry name" value="Thioredoxin_domain"/>
</dbReference>
<sequence length="168" mass="17928">MATITLQGTPFETVGDLPAVGTQAPAFNLAKQDLKPATLDDFKGHKLVLNIVPSVDTGVCATSARKFNEEAASLENTKILTISKDLPFAMGRFCAAEGIEDVVMLSGFRDSEFGHAYGVGAEQGPFQGLYTRAVVVLDADHKVVYTEHVPEIAQEPDYESALNALQGA</sequence>
<name>A0A8S1INI1_9CHLO</name>
<organism evidence="11 12">
    <name type="scientific">Ostreobium quekettii</name>
    <dbReference type="NCBI Taxonomy" id="121088"/>
    <lineage>
        <taxon>Eukaryota</taxon>
        <taxon>Viridiplantae</taxon>
        <taxon>Chlorophyta</taxon>
        <taxon>core chlorophytes</taxon>
        <taxon>Ulvophyceae</taxon>
        <taxon>TCBD clade</taxon>
        <taxon>Bryopsidales</taxon>
        <taxon>Ostreobineae</taxon>
        <taxon>Ostreobiaceae</taxon>
        <taxon>Ostreobium</taxon>
    </lineage>
</organism>
<accession>A0A8S1INI1</accession>
<dbReference type="GO" id="GO:0008379">
    <property type="term" value="F:thioredoxin peroxidase activity"/>
    <property type="evidence" value="ECO:0007669"/>
    <property type="project" value="InterPro"/>
</dbReference>
<dbReference type="NCBIfam" id="NF001808">
    <property type="entry name" value="PRK00522.1"/>
    <property type="match status" value="1"/>
</dbReference>
<dbReference type="AlphaFoldDB" id="A0A8S1INI1"/>
<evidence type="ECO:0000313" key="11">
    <source>
        <dbReference type="EMBL" id="CAD7696304.1"/>
    </source>
</evidence>
<keyword evidence="12" id="KW-1185">Reference proteome</keyword>
<evidence type="ECO:0000256" key="9">
    <source>
        <dbReference type="ARBA" id="ARBA00031688"/>
    </source>
</evidence>
<feature type="domain" description="Thioredoxin" evidence="10">
    <location>
        <begin position="18"/>
        <end position="167"/>
    </location>
</feature>
<dbReference type="EMBL" id="CAJHUC010000456">
    <property type="protein sequence ID" value="CAD7696304.1"/>
    <property type="molecule type" value="Genomic_DNA"/>
</dbReference>
<evidence type="ECO:0000256" key="1">
    <source>
        <dbReference type="ARBA" id="ARBA00001711"/>
    </source>
</evidence>
<dbReference type="InterPro" id="IPR013740">
    <property type="entry name" value="Redoxin"/>
</dbReference>
<dbReference type="Pfam" id="PF08534">
    <property type="entry name" value="Redoxin"/>
    <property type="match status" value="1"/>
</dbReference>
<comment type="similarity">
    <text evidence="2">Belongs to the peroxiredoxin family. Prx5 subfamily.</text>
</comment>